<dbReference type="InterPro" id="IPR009939">
    <property type="entry name" value="Chitosanase_fungal"/>
</dbReference>
<evidence type="ECO:0000256" key="2">
    <source>
        <dbReference type="ARBA" id="ARBA00004613"/>
    </source>
</evidence>
<dbReference type="GO" id="GO:0000272">
    <property type="term" value="P:polysaccharide catabolic process"/>
    <property type="evidence" value="ECO:0007669"/>
    <property type="project" value="UniProtKB-KW"/>
</dbReference>
<keyword evidence="8 10" id="KW-0326">Glycosidase</keyword>
<evidence type="ECO:0000256" key="9">
    <source>
        <dbReference type="ARBA" id="ARBA00023326"/>
    </source>
</evidence>
<comment type="caution">
    <text evidence="11">The sequence shown here is derived from an EMBL/GenBank/DDBJ whole genome shotgun (WGS) entry which is preliminary data.</text>
</comment>
<keyword evidence="12" id="KW-1185">Reference proteome</keyword>
<dbReference type="GO" id="GO:0016977">
    <property type="term" value="F:chitosanase activity"/>
    <property type="evidence" value="ECO:0007669"/>
    <property type="project" value="UniProtKB-EC"/>
</dbReference>
<dbReference type="GO" id="GO:0005576">
    <property type="term" value="C:extracellular region"/>
    <property type="evidence" value="ECO:0007669"/>
    <property type="project" value="UniProtKB-SubCell"/>
</dbReference>
<protein>
    <recommendedName>
        <fullName evidence="10">Endo-chitosanase</fullName>
        <ecNumber evidence="10">3.2.1.132</ecNumber>
    </recommendedName>
</protein>
<evidence type="ECO:0000313" key="11">
    <source>
        <dbReference type="EMBL" id="KAJ7658879.1"/>
    </source>
</evidence>
<evidence type="ECO:0000256" key="4">
    <source>
        <dbReference type="ARBA" id="ARBA00022525"/>
    </source>
</evidence>
<comment type="similarity">
    <text evidence="3 10">Belongs to the glycosyl hydrolase 75 family.</text>
</comment>
<comment type="function">
    <text evidence="10">Chitosanase catalyzing the endo-type cleavage of chitosan, the deacylated form of chitin. Chitosanase may be crucial in the degradation of the deacetylated portion of chitin in the fungal cell wall.</text>
</comment>
<organism evidence="11 12">
    <name type="scientific">Mycena rosella</name>
    <name type="common">Pink bonnet</name>
    <name type="synonym">Agaricus rosellus</name>
    <dbReference type="NCBI Taxonomy" id="1033263"/>
    <lineage>
        <taxon>Eukaryota</taxon>
        <taxon>Fungi</taxon>
        <taxon>Dikarya</taxon>
        <taxon>Basidiomycota</taxon>
        <taxon>Agaricomycotina</taxon>
        <taxon>Agaricomycetes</taxon>
        <taxon>Agaricomycetidae</taxon>
        <taxon>Agaricales</taxon>
        <taxon>Marasmiineae</taxon>
        <taxon>Mycenaceae</taxon>
        <taxon>Mycena</taxon>
    </lineage>
</organism>
<dbReference type="AlphaFoldDB" id="A0AAD7CR19"/>
<keyword evidence="7" id="KW-0119">Carbohydrate metabolism</keyword>
<evidence type="ECO:0000256" key="6">
    <source>
        <dbReference type="ARBA" id="ARBA00022801"/>
    </source>
</evidence>
<evidence type="ECO:0000256" key="3">
    <source>
        <dbReference type="ARBA" id="ARBA00007799"/>
    </source>
</evidence>
<dbReference type="Pfam" id="PF07335">
    <property type="entry name" value="Glyco_hydro_75"/>
    <property type="match status" value="1"/>
</dbReference>
<reference evidence="11" key="1">
    <citation type="submission" date="2023-03" db="EMBL/GenBank/DDBJ databases">
        <title>Massive genome expansion in bonnet fungi (Mycena s.s.) driven by repeated elements and novel gene families across ecological guilds.</title>
        <authorList>
            <consortium name="Lawrence Berkeley National Laboratory"/>
            <person name="Harder C.B."/>
            <person name="Miyauchi S."/>
            <person name="Viragh M."/>
            <person name="Kuo A."/>
            <person name="Thoen E."/>
            <person name="Andreopoulos B."/>
            <person name="Lu D."/>
            <person name="Skrede I."/>
            <person name="Drula E."/>
            <person name="Henrissat B."/>
            <person name="Morin E."/>
            <person name="Kohler A."/>
            <person name="Barry K."/>
            <person name="LaButti K."/>
            <person name="Morin E."/>
            <person name="Salamov A."/>
            <person name="Lipzen A."/>
            <person name="Mereny Z."/>
            <person name="Hegedus B."/>
            <person name="Baldrian P."/>
            <person name="Stursova M."/>
            <person name="Weitz H."/>
            <person name="Taylor A."/>
            <person name="Grigoriev I.V."/>
            <person name="Nagy L.G."/>
            <person name="Martin F."/>
            <person name="Kauserud H."/>
        </authorList>
    </citation>
    <scope>NUCLEOTIDE SEQUENCE</scope>
    <source>
        <strain evidence="11">CBHHK067</strain>
    </source>
</reference>
<evidence type="ECO:0000256" key="1">
    <source>
        <dbReference type="ARBA" id="ARBA00000405"/>
    </source>
</evidence>
<dbReference type="EC" id="3.2.1.132" evidence="10"/>
<comment type="catalytic activity">
    <reaction evidence="1 10">
        <text>Endohydrolysis of beta-(1-&gt;4)-linkages between D-glucosamine residues in a partly acetylated chitosan.</text>
        <dbReference type="EC" id="3.2.1.132"/>
    </reaction>
</comment>
<dbReference type="Proteomes" id="UP001221757">
    <property type="component" value="Unassembled WGS sequence"/>
</dbReference>
<keyword evidence="5" id="KW-0732">Signal</keyword>
<accession>A0AAD7CR19</accession>
<feature type="non-terminal residue" evidence="11">
    <location>
        <position position="1"/>
    </location>
</feature>
<evidence type="ECO:0000256" key="5">
    <source>
        <dbReference type="ARBA" id="ARBA00022729"/>
    </source>
</evidence>
<proteinExistence type="inferred from homology"/>
<name>A0AAD7CR19_MYCRO</name>
<evidence type="ECO:0000256" key="7">
    <source>
        <dbReference type="ARBA" id="ARBA00023277"/>
    </source>
</evidence>
<evidence type="ECO:0000313" key="12">
    <source>
        <dbReference type="Proteomes" id="UP001221757"/>
    </source>
</evidence>
<keyword evidence="4" id="KW-0964">Secreted</keyword>
<sequence length="59" mass="6169">TCFPNDRLNGDNGHGALDVLYIVFGTRAVPGVRDQTIDIGALKLAGDEEMGVLQAALGL</sequence>
<gene>
    <name evidence="11" type="ORF">B0H17DRAFT_909341</name>
</gene>
<dbReference type="EMBL" id="JARKIE010000276">
    <property type="protein sequence ID" value="KAJ7658879.1"/>
    <property type="molecule type" value="Genomic_DNA"/>
</dbReference>
<evidence type="ECO:0000256" key="8">
    <source>
        <dbReference type="ARBA" id="ARBA00023295"/>
    </source>
</evidence>
<keyword evidence="9 10" id="KW-0624">Polysaccharide degradation</keyword>
<keyword evidence="6 10" id="KW-0378">Hydrolase</keyword>
<feature type="non-terminal residue" evidence="11">
    <location>
        <position position="59"/>
    </location>
</feature>
<comment type="subcellular location">
    <subcellularLocation>
        <location evidence="2 10">Secreted</location>
    </subcellularLocation>
</comment>
<evidence type="ECO:0000256" key="10">
    <source>
        <dbReference type="RuleBase" id="RU361208"/>
    </source>
</evidence>